<dbReference type="GeneID" id="59345928"/>
<sequence length="105" mass="11827">MTSTMKRGLGRGTALPPNRYGIPTDTHSFTLPARSREAIGYYQSKSGPAKIYTARPAPHLHPRLLAEILRCQCPICSTHDNHTRFSLSRWEMRKTTLSPGPSRHK</sequence>
<feature type="region of interest" description="Disordered" evidence="1">
    <location>
        <begin position="1"/>
        <end position="28"/>
    </location>
</feature>
<dbReference type="EMBL" id="JACAZF010000006">
    <property type="protein sequence ID" value="KAF7301056.1"/>
    <property type="molecule type" value="Genomic_DNA"/>
</dbReference>
<accession>A0A8H6SKH0</accession>
<comment type="caution">
    <text evidence="2">The sequence shown here is derived from an EMBL/GenBank/DDBJ whole genome shotgun (WGS) entry which is preliminary data.</text>
</comment>
<proteinExistence type="predicted"/>
<dbReference type="Proteomes" id="UP000636479">
    <property type="component" value="Unassembled WGS sequence"/>
</dbReference>
<keyword evidence="3" id="KW-1185">Reference proteome</keyword>
<evidence type="ECO:0000256" key="1">
    <source>
        <dbReference type="SAM" id="MobiDB-lite"/>
    </source>
</evidence>
<evidence type="ECO:0000313" key="2">
    <source>
        <dbReference type="EMBL" id="KAF7301056.1"/>
    </source>
</evidence>
<organism evidence="2 3">
    <name type="scientific">Mycena indigotica</name>
    <dbReference type="NCBI Taxonomy" id="2126181"/>
    <lineage>
        <taxon>Eukaryota</taxon>
        <taxon>Fungi</taxon>
        <taxon>Dikarya</taxon>
        <taxon>Basidiomycota</taxon>
        <taxon>Agaricomycotina</taxon>
        <taxon>Agaricomycetes</taxon>
        <taxon>Agaricomycetidae</taxon>
        <taxon>Agaricales</taxon>
        <taxon>Marasmiineae</taxon>
        <taxon>Mycenaceae</taxon>
        <taxon>Mycena</taxon>
    </lineage>
</organism>
<evidence type="ECO:0000313" key="3">
    <source>
        <dbReference type="Proteomes" id="UP000636479"/>
    </source>
</evidence>
<name>A0A8H6SKH0_9AGAR</name>
<gene>
    <name evidence="2" type="ORF">MIND_00669500</name>
</gene>
<protein>
    <submittedName>
        <fullName evidence="2">Uncharacterized protein</fullName>
    </submittedName>
</protein>
<dbReference type="RefSeq" id="XP_037219056.1">
    <property type="nucleotide sequence ID" value="XM_037363412.1"/>
</dbReference>
<dbReference type="AlphaFoldDB" id="A0A8H6SKH0"/>
<reference evidence="2" key="1">
    <citation type="submission" date="2020-05" db="EMBL/GenBank/DDBJ databases">
        <title>Mycena genomes resolve the evolution of fungal bioluminescence.</title>
        <authorList>
            <person name="Tsai I.J."/>
        </authorList>
    </citation>
    <scope>NUCLEOTIDE SEQUENCE</scope>
    <source>
        <strain evidence="2">171206Taipei</strain>
    </source>
</reference>